<name>F8A4W4_CELGA</name>
<keyword evidence="2 5" id="KW-0479">Metal-binding</keyword>
<evidence type="ECO:0000256" key="4">
    <source>
        <dbReference type="ARBA" id="ARBA00023002"/>
    </source>
</evidence>
<keyword evidence="8" id="KW-1185">Reference proteome</keyword>
<dbReference type="RefSeq" id="WP_013883586.1">
    <property type="nucleotide sequence ID" value="NC_015671.1"/>
</dbReference>
<dbReference type="Gene3D" id="3.40.50.720">
    <property type="entry name" value="NAD(P)-binding Rossmann-like Domain"/>
    <property type="match status" value="1"/>
</dbReference>
<dbReference type="PANTHER" id="PTHR42813">
    <property type="entry name" value="ZINC-TYPE ALCOHOL DEHYDROGENASE-LIKE"/>
    <property type="match status" value="1"/>
</dbReference>
<evidence type="ECO:0000259" key="6">
    <source>
        <dbReference type="SMART" id="SM00829"/>
    </source>
</evidence>
<dbReference type="InterPro" id="IPR013154">
    <property type="entry name" value="ADH-like_N"/>
</dbReference>
<proteinExistence type="inferred from homology"/>
<evidence type="ECO:0000313" key="8">
    <source>
        <dbReference type="Proteomes" id="UP000000485"/>
    </source>
</evidence>
<keyword evidence="3 5" id="KW-0862">Zinc</keyword>
<dbReference type="OrthoDB" id="241504at2"/>
<dbReference type="SMART" id="SM00829">
    <property type="entry name" value="PKS_ER"/>
    <property type="match status" value="1"/>
</dbReference>
<dbReference type="Pfam" id="PF08240">
    <property type="entry name" value="ADH_N"/>
    <property type="match status" value="1"/>
</dbReference>
<dbReference type="SUPFAM" id="SSF51735">
    <property type="entry name" value="NAD(P)-binding Rossmann-fold domains"/>
    <property type="match status" value="1"/>
</dbReference>
<dbReference type="PROSITE" id="PS00059">
    <property type="entry name" value="ADH_ZINC"/>
    <property type="match status" value="1"/>
</dbReference>
<dbReference type="GO" id="GO:0016491">
    <property type="term" value="F:oxidoreductase activity"/>
    <property type="evidence" value="ECO:0007669"/>
    <property type="project" value="UniProtKB-KW"/>
</dbReference>
<gene>
    <name evidence="7" type="ordered locus">Celgi_1556</name>
</gene>
<dbReference type="InterPro" id="IPR036291">
    <property type="entry name" value="NAD(P)-bd_dom_sf"/>
</dbReference>
<comment type="cofactor">
    <cofactor evidence="1 5">
        <name>Zn(2+)</name>
        <dbReference type="ChEBI" id="CHEBI:29105"/>
    </cofactor>
</comment>
<dbReference type="GO" id="GO:0008270">
    <property type="term" value="F:zinc ion binding"/>
    <property type="evidence" value="ECO:0007669"/>
    <property type="project" value="InterPro"/>
</dbReference>
<feature type="domain" description="Enoyl reductase (ER)" evidence="6">
    <location>
        <begin position="8"/>
        <end position="393"/>
    </location>
</feature>
<protein>
    <submittedName>
        <fullName evidence="7">Alcohol dehydrogenase GroES domain protein</fullName>
    </submittedName>
</protein>
<sequence>MRALTWQGREDVSVETVPDPTIQEPTDAVVRITSTAICGSDLHLYGVLGMFLDAGDILGHEAMGVVEAVGERAGERLRVGDRVVVPFGIACGTCLMCRRGLQSQCETTQVREQGKGAALFGYTRLYGSVPGGQAQYLRVPQAHYGPVVVPDDGAPDERYLYLSDVLPTAWQAVQYADVPPGGTVAVLGLGPIGQMAARIARHRGAARVIGVDSVPERRAMAQRHGIDVVDAGSEDVAGALRDLTDGRGPDSVIDAVGMEAHGSPFAETTQRVVGMLPDALAAPMTEKAGADRLAALLTAIDAVRRGGTLSISGVYGGAKDPLPLMQMFDKQVTLRMGQANVRRWIDDLLPLVQDDADPLGVLDLRTHRVALEDAPAAYRTFQRKEDGCIKVVLDPAAPRAAAEVPA</sequence>
<comment type="similarity">
    <text evidence="5">Belongs to the zinc-containing alcohol dehydrogenase family.</text>
</comment>
<dbReference type="AlphaFoldDB" id="F8A4W4"/>
<evidence type="ECO:0000256" key="2">
    <source>
        <dbReference type="ARBA" id="ARBA00022723"/>
    </source>
</evidence>
<dbReference type="Pfam" id="PF00107">
    <property type="entry name" value="ADH_zinc_N"/>
    <property type="match status" value="1"/>
</dbReference>
<dbReference type="Proteomes" id="UP000000485">
    <property type="component" value="Chromosome"/>
</dbReference>
<dbReference type="InterPro" id="IPR013149">
    <property type="entry name" value="ADH-like_C"/>
</dbReference>
<accession>F8A4W4</accession>
<dbReference type="eggNOG" id="COG1063">
    <property type="taxonomic scope" value="Bacteria"/>
</dbReference>
<dbReference type="Gene3D" id="3.90.180.10">
    <property type="entry name" value="Medium-chain alcohol dehydrogenases, catalytic domain"/>
    <property type="match status" value="1"/>
</dbReference>
<evidence type="ECO:0000256" key="1">
    <source>
        <dbReference type="ARBA" id="ARBA00001947"/>
    </source>
</evidence>
<dbReference type="STRING" id="593907.Celgi_1556"/>
<dbReference type="InterPro" id="IPR020843">
    <property type="entry name" value="ER"/>
</dbReference>
<evidence type="ECO:0000256" key="3">
    <source>
        <dbReference type="ARBA" id="ARBA00022833"/>
    </source>
</evidence>
<dbReference type="InterPro" id="IPR002328">
    <property type="entry name" value="ADH_Zn_CS"/>
</dbReference>
<dbReference type="HOGENOM" id="CLU_026673_11_3_11"/>
<dbReference type="InterPro" id="IPR011032">
    <property type="entry name" value="GroES-like_sf"/>
</dbReference>
<evidence type="ECO:0000256" key="5">
    <source>
        <dbReference type="RuleBase" id="RU361277"/>
    </source>
</evidence>
<dbReference type="KEGG" id="cga:Celgi_1556"/>
<reference evidence="8" key="1">
    <citation type="submission" date="2011-04" db="EMBL/GenBank/DDBJ databases">
        <title>Complete sequence of Cellvibrio gilvus ATCC 13127.</title>
        <authorList>
            <person name="Lucas S."/>
            <person name="Han J."/>
            <person name="Lapidus A."/>
            <person name="Cheng J.-F."/>
            <person name="Goodwin L."/>
            <person name="Pitluck S."/>
            <person name="Peters L."/>
            <person name="Munk A."/>
            <person name="Detter J.C."/>
            <person name="Han C."/>
            <person name="Tapia R."/>
            <person name="Land M."/>
            <person name="Hauser L."/>
            <person name="Kyrpides N."/>
            <person name="Ivanova N."/>
            <person name="Ovchinnikova G."/>
            <person name="Pagani I."/>
            <person name="Mead D."/>
            <person name="Brumm P."/>
            <person name="Woyke T."/>
        </authorList>
    </citation>
    <scope>NUCLEOTIDE SEQUENCE [LARGE SCALE GENOMIC DNA]</scope>
    <source>
        <strain evidence="8">ATCC 13127 / NRRL B-14078</strain>
    </source>
</reference>
<evidence type="ECO:0000313" key="7">
    <source>
        <dbReference type="EMBL" id="AEI12067.1"/>
    </source>
</evidence>
<keyword evidence="4" id="KW-0560">Oxidoreductase</keyword>
<dbReference type="SUPFAM" id="SSF50129">
    <property type="entry name" value="GroES-like"/>
    <property type="match status" value="1"/>
</dbReference>
<organism evidence="7 8">
    <name type="scientific">Cellulomonas gilvus (strain ATCC 13127 / NRRL B-14078)</name>
    <name type="common">Cellvibrio gilvus</name>
    <dbReference type="NCBI Taxonomy" id="593907"/>
    <lineage>
        <taxon>Bacteria</taxon>
        <taxon>Bacillati</taxon>
        <taxon>Actinomycetota</taxon>
        <taxon>Actinomycetes</taxon>
        <taxon>Micrococcales</taxon>
        <taxon>Cellulomonadaceae</taxon>
        <taxon>Cellulomonas</taxon>
    </lineage>
</organism>
<dbReference type="EMBL" id="CP002665">
    <property type="protein sequence ID" value="AEI12067.1"/>
    <property type="molecule type" value="Genomic_DNA"/>
</dbReference>
<dbReference type="CDD" id="cd08283">
    <property type="entry name" value="FDH_like_1"/>
    <property type="match status" value="1"/>
</dbReference>
<dbReference type="PANTHER" id="PTHR42813:SF2">
    <property type="entry name" value="DEHYDROGENASE, ZINC-CONTAINING, PUTATIVE (AFU_ORTHOLOGUE AFUA_2G02810)-RELATED"/>
    <property type="match status" value="1"/>
</dbReference>